<evidence type="ECO:0000313" key="1">
    <source>
        <dbReference type="EMBL" id="CDW61217.1"/>
    </source>
</evidence>
<dbReference type="EMBL" id="HG808221">
    <property type="protein sequence ID" value="CDW61217.1"/>
    <property type="molecule type" value="Genomic_DNA"/>
</dbReference>
<reference evidence="1" key="1">
    <citation type="submission" date="2014-01" db="EMBL/GenBank/DDBJ databases">
        <authorList>
            <person name="Aslett M."/>
        </authorList>
    </citation>
    <scope>NUCLEOTIDE SEQUENCE</scope>
</reference>
<accession>A0A077ZLM8</accession>
<name>A0A077ZLM8_TRITR</name>
<organism evidence="1 2">
    <name type="scientific">Trichuris trichiura</name>
    <name type="common">Whipworm</name>
    <name type="synonym">Trichocephalus trichiurus</name>
    <dbReference type="NCBI Taxonomy" id="36087"/>
    <lineage>
        <taxon>Eukaryota</taxon>
        <taxon>Metazoa</taxon>
        <taxon>Ecdysozoa</taxon>
        <taxon>Nematoda</taxon>
        <taxon>Enoplea</taxon>
        <taxon>Dorylaimia</taxon>
        <taxon>Trichinellida</taxon>
        <taxon>Trichuridae</taxon>
        <taxon>Trichuris</taxon>
    </lineage>
</organism>
<reference evidence="1" key="2">
    <citation type="submission" date="2014-03" db="EMBL/GenBank/DDBJ databases">
        <title>The whipworm genome and dual-species transcriptomics of an intimate host-pathogen interaction.</title>
        <authorList>
            <person name="Foth B.J."/>
            <person name="Tsai I.J."/>
            <person name="Reid A.J."/>
            <person name="Bancroft A.J."/>
            <person name="Nichol S."/>
            <person name="Tracey A."/>
            <person name="Holroyd N."/>
            <person name="Cotton J.A."/>
            <person name="Stanley E.J."/>
            <person name="Zarowiecki M."/>
            <person name="Liu J.Z."/>
            <person name="Huckvale T."/>
            <person name="Cooper P.J."/>
            <person name="Grencis R.K."/>
            <person name="Berriman M."/>
        </authorList>
    </citation>
    <scope>NUCLEOTIDE SEQUENCE [LARGE SCALE GENOMIC DNA]</scope>
</reference>
<dbReference type="Proteomes" id="UP000030665">
    <property type="component" value="Unassembled WGS sequence"/>
</dbReference>
<proteinExistence type="predicted"/>
<protein>
    <submittedName>
        <fullName evidence="1">Uncharacterized protein</fullName>
    </submittedName>
</protein>
<evidence type="ECO:0000313" key="2">
    <source>
        <dbReference type="Proteomes" id="UP000030665"/>
    </source>
</evidence>
<gene>
    <name evidence="1" type="ORF">TTRE_0000965901</name>
</gene>
<sequence>MTKTINNSSGEFVIDSKGTYLAGKHEIEVWAVNSEYGITTEKIRTSYIKKGNTPAIAIGKDAPVSATQYSTIQVPYYFYLPDNEIGSQVAIEIKVLYNNNTEELVLTDQLCIVDDNHTSGETPLKATVPLDLNDYAPKISVVIFIGDVSATHDVIIKGAGVTLQPVSECKVYYSMKGKTNSDKGIENLESYYEGVRTSYLERSANFKLNAYNGFLDGKGMTIGAGKSVTLKDWQPFAENFGVSGSKKGRTIEIEFETGICSDENAVIVDCMDDTTGFRIYANKIEVKCSTDRVITYYPETKRIKFSLSIDGTTTHTVNNLGGGDATEKDVNLVYLCINGVCVRMFDYSNANWKQGTPKDIVIGSAMAKVILYSIRGYEKSINPYQALDNFAYDTPDVNDVYDSNGIFDHYGKINLAKRNDILNSSGNIHNPDEIISYEKVKKALPQSPIIVWNIDNLPYNKNNDNVPINGTTFENPLWNKATDGWAQAPFTVGAHMFNADGTSSNGYPLPYKNFAEIFETGNGESVNITVGLVGETENHTLYSITIGVETGEKEMVHKVNFASSEGIVNIHAMNMYQQILLACAKSNESLYTAYQKEQADLGKAVTYRKSLSGFPEIGFRRTSTSGTAAPTFLSIYNFINNKYSASFLGFPVKDYMKAQIWEIDENVNMFNQEAGDYSVVGDSLQKSVLTGIPLYYARVPKKSPTNKANKLGVAKKTTDNIDATNQELAVIKRFHNWVVSTNVLLAERYKREHGDYATLPAPVVYNGTTYEKDNPAYRRAKFTVEASTYLRLDSAIFYFNFCQWIIGMDSMDKNMSLAFDTITWNEE</sequence>
<dbReference type="AlphaFoldDB" id="A0A077ZLM8"/>
<keyword evidence="2" id="KW-1185">Reference proteome</keyword>